<dbReference type="AlphaFoldDB" id="A0AAN6VRJ5"/>
<evidence type="ECO:0000313" key="3">
    <source>
        <dbReference type="Proteomes" id="UP001302745"/>
    </source>
</evidence>
<reference evidence="2" key="1">
    <citation type="journal article" date="2023" name="Mol. Phylogenet. Evol.">
        <title>Genome-scale phylogeny and comparative genomics of the fungal order Sordariales.</title>
        <authorList>
            <person name="Hensen N."/>
            <person name="Bonometti L."/>
            <person name="Westerberg I."/>
            <person name="Brannstrom I.O."/>
            <person name="Guillou S."/>
            <person name="Cros-Aarteil S."/>
            <person name="Calhoun S."/>
            <person name="Haridas S."/>
            <person name="Kuo A."/>
            <person name="Mondo S."/>
            <person name="Pangilinan J."/>
            <person name="Riley R."/>
            <person name="LaButti K."/>
            <person name="Andreopoulos B."/>
            <person name="Lipzen A."/>
            <person name="Chen C."/>
            <person name="Yan M."/>
            <person name="Daum C."/>
            <person name="Ng V."/>
            <person name="Clum A."/>
            <person name="Steindorff A."/>
            <person name="Ohm R.A."/>
            <person name="Martin F."/>
            <person name="Silar P."/>
            <person name="Natvig D.O."/>
            <person name="Lalanne C."/>
            <person name="Gautier V."/>
            <person name="Ament-Velasquez S.L."/>
            <person name="Kruys A."/>
            <person name="Hutchinson M.I."/>
            <person name="Powell A.J."/>
            <person name="Barry K."/>
            <person name="Miller A.N."/>
            <person name="Grigoriev I.V."/>
            <person name="Debuchy R."/>
            <person name="Gladieux P."/>
            <person name="Hiltunen Thoren M."/>
            <person name="Johannesson H."/>
        </authorList>
    </citation>
    <scope>NUCLEOTIDE SEQUENCE</scope>
    <source>
        <strain evidence="2">CBS 538.74</strain>
    </source>
</reference>
<dbReference type="PANTHER" id="PTHR37538">
    <property type="entry name" value="BTB DOMAIN-CONTAINING PROTEIN"/>
    <property type="match status" value="1"/>
</dbReference>
<feature type="compositionally biased region" description="Basic and acidic residues" evidence="1">
    <location>
        <begin position="251"/>
        <end position="260"/>
    </location>
</feature>
<feature type="region of interest" description="Disordered" evidence="1">
    <location>
        <begin position="249"/>
        <end position="278"/>
    </location>
</feature>
<dbReference type="Gene3D" id="3.30.710.10">
    <property type="entry name" value="Potassium Channel Kv1.1, Chain A"/>
    <property type="match status" value="1"/>
</dbReference>
<gene>
    <name evidence="2" type="ORF">C8A00DRAFT_12945</name>
</gene>
<proteinExistence type="predicted"/>
<dbReference type="EMBL" id="MU856874">
    <property type="protein sequence ID" value="KAK4156085.1"/>
    <property type="molecule type" value="Genomic_DNA"/>
</dbReference>
<dbReference type="PANTHER" id="PTHR37538:SF4">
    <property type="entry name" value="PITSLRE SERINE_THREONINE-PROTEIN KINASE CDC2L1"/>
    <property type="match status" value="1"/>
</dbReference>
<comment type="caution">
    <text evidence="2">The sequence shown here is derived from an EMBL/GenBank/DDBJ whole genome shotgun (WGS) entry which is preliminary data.</text>
</comment>
<feature type="compositionally biased region" description="Low complexity" evidence="1">
    <location>
        <begin position="261"/>
        <end position="278"/>
    </location>
</feature>
<evidence type="ECO:0008006" key="4">
    <source>
        <dbReference type="Google" id="ProtNLM"/>
    </source>
</evidence>
<feature type="non-terminal residue" evidence="2">
    <location>
        <position position="1"/>
    </location>
</feature>
<name>A0AAN6VRJ5_9PEZI</name>
<organism evidence="2 3">
    <name type="scientific">Chaetomidium leptoderma</name>
    <dbReference type="NCBI Taxonomy" id="669021"/>
    <lineage>
        <taxon>Eukaryota</taxon>
        <taxon>Fungi</taxon>
        <taxon>Dikarya</taxon>
        <taxon>Ascomycota</taxon>
        <taxon>Pezizomycotina</taxon>
        <taxon>Sordariomycetes</taxon>
        <taxon>Sordariomycetidae</taxon>
        <taxon>Sordariales</taxon>
        <taxon>Chaetomiaceae</taxon>
        <taxon>Chaetomidium</taxon>
    </lineage>
</organism>
<sequence>PFTSPVVSLEFADGFPLTIHRSVLLRSSKLGLLLDSSTKTIDLRQFSSTAGHALVNCLYTDRYDFLKWTGLFDPSANIALWELKAKFEIYALARTFELDHLEEQIKTELNWMKRDLDIFTVIDAVKEAYPTIIGNDTWFPPWIKSLIKQAFKDPGKTSRSRDSPDFGDGPSVVKVLFGCILETYAEMLESMADRDGAFVHHVVHSATPETPVTDSHFSGIGDDEGQMAAEAVESVPDLVPEAQPLPLEEAAPEKKSDRAQPQEPEQEPAATAADASTSADASFWATVDMLRKAKEKKVLDPPTASAYVLALKSHSS</sequence>
<evidence type="ECO:0000256" key="1">
    <source>
        <dbReference type="SAM" id="MobiDB-lite"/>
    </source>
</evidence>
<protein>
    <recommendedName>
        <fullName evidence="4">BTB domain-containing protein</fullName>
    </recommendedName>
</protein>
<accession>A0AAN6VRJ5</accession>
<dbReference type="InterPro" id="IPR011333">
    <property type="entry name" value="SKP1/BTB/POZ_sf"/>
</dbReference>
<reference evidence="2" key="2">
    <citation type="submission" date="2023-05" db="EMBL/GenBank/DDBJ databases">
        <authorList>
            <consortium name="Lawrence Berkeley National Laboratory"/>
            <person name="Steindorff A."/>
            <person name="Hensen N."/>
            <person name="Bonometti L."/>
            <person name="Westerberg I."/>
            <person name="Brannstrom I.O."/>
            <person name="Guillou S."/>
            <person name="Cros-Aarteil S."/>
            <person name="Calhoun S."/>
            <person name="Haridas S."/>
            <person name="Kuo A."/>
            <person name="Mondo S."/>
            <person name="Pangilinan J."/>
            <person name="Riley R."/>
            <person name="Labutti K."/>
            <person name="Andreopoulos B."/>
            <person name="Lipzen A."/>
            <person name="Chen C."/>
            <person name="Yanf M."/>
            <person name="Daum C."/>
            <person name="Ng V."/>
            <person name="Clum A."/>
            <person name="Ohm R."/>
            <person name="Martin F."/>
            <person name="Silar P."/>
            <person name="Natvig D."/>
            <person name="Lalanne C."/>
            <person name="Gautier V."/>
            <person name="Ament-Velasquez S.L."/>
            <person name="Kruys A."/>
            <person name="Hutchinson M.I."/>
            <person name="Powell A.J."/>
            <person name="Barry K."/>
            <person name="Miller A.N."/>
            <person name="Grigoriev I.V."/>
            <person name="Debuchy R."/>
            <person name="Gladieux P."/>
            <person name="Thoren M.H."/>
            <person name="Johannesson H."/>
        </authorList>
    </citation>
    <scope>NUCLEOTIDE SEQUENCE</scope>
    <source>
        <strain evidence="2">CBS 538.74</strain>
    </source>
</reference>
<evidence type="ECO:0000313" key="2">
    <source>
        <dbReference type="EMBL" id="KAK4156085.1"/>
    </source>
</evidence>
<keyword evidence="3" id="KW-1185">Reference proteome</keyword>
<dbReference type="Proteomes" id="UP001302745">
    <property type="component" value="Unassembled WGS sequence"/>
</dbReference>